<keyword evidence="3" id="KW-1185">Reference proteome</keyword>
<dbReference type="EMBL" id="JACOFX010000013">
    <property type="protein sequence ID" value="MBC3910041.1"/>
    <property type="molecule type" value="Genomic_DNA"/>
</dbReference>
<dbReference type="Pfam" id="PF09836">
    <property type="entry name" value="DUF2063"/>
    <property type="match status" value="1"/>
</dbReference>
<organism evidence="2 3">
    <name type="scientific">Undibacterium umbellatum</name>
    <dbReference type="NCBI Taxonomy" id="2762300"/>
    <lineage>
        <taxon>Bacteria</taxon>
        <taxon>Pseudomonadati</taxon>
        <taxon>Pseudomonadota</taxon>
        <taxon>Betaproteobacteria</taxon>
        <taxon>Burkholderiales</taxon>
        <taxon>Oxalobacteraceae</taxon>
        <taxon>Undibacterium</taxon>
    </lineage>
</organism>
<dbReference type="Proteomes" id="UP000646911">
    <property type="component" value="Unassembled WGS sequence"/>
</dbReference>
<proteinExistence type="predicted"/>
<protein>
    <submittedName>
        <fullName evidence="2">DNA-binding domain-containing protein</fullName>
    </submittedName>
</protein>
<sequence>MMVFHTLAEIQEQFAHALLQPSRVAQAAALFNTHPYQDDRLALYRGNLTAIWTSALKNAYPVLHQLVGEEYFEQVARAFGRVYPSESGDLNQFGEKLPEFLKTIPDAVDYPYFSDVAALEWQTHAAYYAADAEVVSLHEVLQTISACGQDVQAMQLTFHPAASLYDSACDSVGIWEAHQLNSESGFPEDVGHVSFALIARSQWLVEVQRIDKAGWLALRALQQGCSLGDALELALEADADFPINASLQSWFSAGLFAQFRFPGDKL</sequence>
<comment type="caution">
    <text evidence="2">The sequence shown here is derived from an EMBL/GenBank/DDBJ whole genome shotgun (WGS) entry which is preliminary data.</text>
</comment>
<evidence type="ECO:0000313" key="3">
    <source>
        <dbReference type="Proteomes" id="UP000646911"/>
    </source>
</evidence>
<name>A0ABR6ZE76_9BURK</name>
<gene>
    <name evidence="2" type="ORF">H8L47_20980</name>
</gene>
<keyword evidence="2" id="KW-0238">DNA-binding</keyword>
<dbReference type="InterPro" id="IPR018640">
    <property type="entry name" value="DUF2063"/>
</dbReference>
<evidence type="ECO:0000313" key="2">
    <source>
        <dbReference type="EMBL" id="MBC3910041.1"/>
    </source>
</evidence>
<evidence type="ECO:0000259" key="1">
    <source>
        <dbReference type="Pfam" id="PF09836"/>
    </source>
</evidence>
<feature type="domain" description="Putative DNA-binding" evidence="1">
    <location>
        <begin position="9"/>
        <end position="101"/>
    </location>
</feature>
<reference evidence="2 3" key="1">
    <citation type="submission" date="2020-08" db="EMBL/GenBank/DDBJ databases">
        <title>Novel species isolated from subtropical streams in China.</title>
        <authorList>
            <person name="Lu H."/>
        </authorList>
    </citation>
    <scope>NUCLEOTIDE SEQUENCE [LARGE SCALE GENOMIC DNA]</scope>
    <source>
        <strain evidence="2 3">NL8W</strain>
    </source>
</reference>
<accession>A0ABR6ZE76</accession>
<dbReference type="Gene3D" id="1.10.150.690">
    <property type="entry name" value="DUF2063"/>
    <property type="match status" value="1"/>
</dbReference>
<dbReference type="InterPro" id="IPR044922">
    <property type="entry name" value="DUF2063_N_sf"/>
</dbReference>
<dbReference type="GO" id="GO:0003677">
    <property type="term" value="F:DNA binding"/>
    <property type="evidence" value="ECO:0007669"/>
    <property type="project" value="UniProtKB-KW"/>
</dbReference>